<name>A0A0A2UY22_9BACI</name>
<sequence>MYRYSYPFWIAYAPPAYGPYPMPQFRPTYPEIDPSTLTDSAKAFQSLMSDAHIIIEKFATSPSFSQKVMKAAQQSNKEKVKQLIQGTGIQHPIEIRYNPDGIHLTLTAQSQSQDCCKMELAFHW</sequence>
<dbReference type="EMBL" id="AVBG01000005">
    <property type="protein sequence ID" value="KGP91683.1"/>
    <property type="molecule type" value="Genomic_DNA"/>
</dbReference>
<reference evidence="1 2" key="1">
    <citation type="submission" date="2013-08" db="EMBL/GenBank/DDBJ databases">
        <title>Genome of Pontibacillus chungwhensis.</title>
        <authorList>
            <person name="Wang Q."/>
            <person name="Wang G."/>
        </authorList>
    </citation>
    <scope>NUCLEOTIDE SEQUENCE [LARGE SCALE GENOMIC DNA]</scope>
    <source>
        <strain evidence="1 2">BH030062</strain>
    </source>
</reference>
<evidence type="ECO:0000313" key="1">
    <source>
        <dbReference type="EMBL" id="KGP91683.1"/>
    </source>
</evidence>
<protein>
    <recommendedName>
        <fullName evidence="3">Inner spore coat protein</fullName>
    </recommendedName>
</protein>
<evidence type="ECO:0000313" key="2">
    <source>
        <dbReference type="Proteomes" id="UP000030153"/>
    </source>
</evidence>
<dbReference type="eggNOG" id="ENOG5032Y01">
    <property type="taxonomic scope" value="Bacteria"/>
</dbReference>
<dbReference type="Proteomes" id="UP000030153">
    <property type="component" value="Unassembled WGS sequence"/>
</dbReference>
<evidence type="ECO:0008006" key="3">
    <source>
        <dbReference type="Google" id="ProtNLM"/>
    </source>
</evidence>
<dbReference type="AlphaFoldDB" id="A0A0A2UY22"/>
<dbReference type="OrthoDB" id="2615349at2"/>
<dbReference type="RefSeq" id="WP_052114964.1">
    <property type="nucleotide sequence ID" value="NZ_AVBG01000005.1"/>
</dbReference>
<dbReference type="InterPro" id="IPR058870">
    <property type="entry name" value="YuzC"/>
</dbReference>
<comment type="caution">
    <text evidence="1">The sequence shown here is derived from an EMBL/GenBank/DDBJ whole genome shotgun (WGS) entry which is preliminary data.</text>
</comment>
<accession>A0A0A2UY22</accession>
<gene>
    <name evidence="1" type="ORF">N780_18835</name>
</gene>
<proteinExistence type="predicted"/>
<organism evidence="1 2">
    <name type="scientific">Pontibacillus chungwhensis BH030062</name>
    <dbReference type="NCBI Taxonomy" id="1385513"/>
    <lineage>
        <taxon>Bacteria</taxon>
        <taxon>Bacillati</taxon>
        <taxon>Bacillota</taxon>
        <taxon>Bacilli</taxon>
        <taxon>Bacillales</taxon>
        <taxon>Bacillaceae</taxon>
        <taxon>Pontibacillus</taxon>
    </lineage>
</organism>
<keyword evidence="2" id="KW-1185">Reference proteome</keyword>
<dbReference type="Pfam" id="PF26344">
    <property type="entry name" value="YuzC"/>
    <property type="match status" value="1"/>
</dbReference>